<name>A0AAD2CJT6_9STRA</name>
<feature type="transmembrane region" description="Helical" evidence="2">
    <location>
        <begin position="248"/>
        <end position="269"/>
    </location>
</feature>
<organism evidence="3 4">
    <name type="scientific">Cylindrotheca closterium</name>
    <dbReference type="NCBI Taxonomy" id="2856"/>
    <lineage>
        <taxon>Eukaryota</taxon>
        <taxon>Sar</taxon>
        <taxon>Stramenopiles</taxon>
        <taxon>Ochrophyta</taxon>
        <taxon>Bacillariophyta</taxon>
        <taxon>Bacillariophyceae</taxon>
        <taxon>Bacillariophycidae</taxon>
        <taxon>Bacillariales</taxon>
        <taxon>Bacillariaceae</taxon>
        <taxon>Cylindrotheca</taxon>
    </lineage>
</organism>
<dbReference type="AlphaFoldDB" id="A0AAD2CJT6"/>
<accession>A0AAD2CJT6</accession>
<evidence type="ECO:0000313" key="3">
    <source>
        <dbReference type="EMBL" id="CAJ1936315.1"/>
    </source>
</evidence>
<keyword evidence="2" id="KW-0472">Membrane</keyword>
<comment type="caution">
    <text evidence="3">The sequence shown here is derived from an EMBL/GenBank/DDBJ whole genome shotgun (WGS) entry which is preliminary data.</text>
</comment>
<evidence type="ECO:0000256" key="1">
    <source>
        <dbReference type="SAM" id="MobiDB-lite"/>
    </source>
</evidence>
<feature type="region of interest" description="Disordered" evidence="1">
    <location>
        <begin position="108"/>
        <end position="136"/>
    </location>
</feature>
<proteinExistence type="predicted"/>
<feature type="transmembrane region" description="Helical" evidence="2">
    <location>
        <begin position="309"/>
        <end position="329"/>
    </location>
</feature>
<evidence type="ECO:0000313" key="4">
    <source>
        <dbReference type="Proteomes" id="UP001295423"/>
    </source>
</evidence>
<feature type="transmembrane region" description="Helical" evidence="2">
    <location>
        <begin position="335"/>
        <end position="362"/>
    </location>
</feature>
<sequence>MTRTFDSTPAENVVREVADILGAEEKLINQMCENMEKELILQEWQLSALEASEWRLLGAPIGVAAAIRKLASEDAQRGSNFESFRKNEAPASMFSTRSTFAKSLTQAVRAGNEAESPASEHLTSIRGANEQSTRDHQTIEEAAEIEESDRGVFGKSTPTLFQMLYSSGCDVFRALYSKPFPMSSTFDRALLHSKSGADLKAHTVFKLEIGVVAAALLLGASIEMWGLFPADAVDWQATAPADGGEPVVPYVIALIYNSISGLVIFTELLSVFMNVGQLMVTTAVAETKFPQFFQQLSATSGYTNGLFQLGLNGFIINIVILMVAQTAAVTSNRTIMLICGWIVPAVIIIPCGLAFHVILSFVGRSAFNGYLLVKDEVPKNGPDLDKSIDAIKIEQVLCRNYFENVSTNDEEVLNRSEQLKQQHFLRKRTMNEESRTIRNSRMIVPLAKKHNVGADYFPKFQEPQNQ</sequence>
<feature type="transmembrane region" description="Helical" evidence="2">
    <location>
        <begin position="209"/>
        <end position="228"/>
    </location>
</feature>
<evidence type="ECO:0000256" key="2">
    <source>
        <dbReference type="SAM" id="Phobius"/>
    </source>
</evidence>
<protein>
    <submittedName>
        <fullName evidence="3">Uncharacterized protein</fullName>
    </submittedName>
</protein>
<dbReference type="EMBL" id="CAKOGP040000557">
    <property type="protein sequence ID" value="CAJ1936315.1"/>
    <property type="molecule type" value="Genomic_DNA"/>
</dbReference>
<reference evidence="3" key="1">
    <citation type="submission" date="2023-08" db="EMBL/GenBank/DDBJ databases">
        <authorList>
            <person name="Audoor S."/>
            <person name="Bilcke G."/>
        </authorList>
    </citation>
    <scope>NUCLEOTIDE SEQUENCE</scope>
</reference>
<dbReference type="Proteomes" id="UP001295423">
    <property type="component" value="Unassembled WGS sequence"/>
</dbReference>
<keyword evidence="4" id="KW-1185">Reference proteome</keyword>
<keyword evidence="2" id="KW-0812">Transmembrane</keyword>
<keyword evidence="2" id="KW-1133">Transmembrane helix</keyword>
<gene>
    <name evidence="3" type="ORF">CYCCA115_LOCUS5130</name>
</gene>